<accession>A0AA87B7D8</accession>
<reference evidence="4" key="1">
    <citation type="submission" date="2023-10" db="EMBL/GenBank/DDBJ databases">
        <authorList>
            <person name="Domelevo Entfellner J.-B."/>
        </authorList>
    </citation>
    <scope>NUCLEOTIDE SEQUENCE</scope>
</reference>
<dbReference type="Gene3D" id="3.40.47.10">
    <property type="match status" value="1"/>
</dbReference>
<dbReference type="GO" id="GO:0009922">
    <property type="term" value="F:fatty acid elongase activity"/>
    <property type="evidence" value="ECO:0007669"/>
    <property type="project" value="UniProtKB-EC"/>
</dbReference>
<evidence type="ECO:0000313" key="4">
    <source>
        <dbReference type="EMBL" id="CAJ1977731.1"/>
    </source>
</evidence>
<dbReference type="InterPro" id="IPR012392">
    <property type="entry name" value="3-ktacl-CoA_syn"/>
</dbReference>
<gene>
    <name evidence="4" type="ORF">AYBTSS11_LOCUS29901</name>
</gene>
<dbReference type="PANTHER" id="PTHR31561">
    <property type="entry name" value="3-KETOACYL-COA SYNTHASE"/>
    <property type="match status" value="1"/>
</dbReference>
<dbReference type="Gramene" id="rna-AYBTSS11_LOCUS29901">
    <property type="protein sequence ID" value="CAJ1977731.1"/>
    <property type="gene ID" value="gene-AYBTSS11_LOCUS29901"/>
</dbReference>
<dbReference type="EMBL" id="OY731407">
    <property type="protein sequence ID" value="CAJ1977731.1"/>
    <property type="molecule type" value="Genomic_DNA"/>
</dbReference>
<comment type="catalytic activity">
    <reaction evidence="2">
        <text>a very-long-chain acyl-CoA + malonyl-CoA + H(+) = a very-long-chain 3-oxoacyl-CoA + CO2 + CoA</text>
        <dbReference type="Rhea" id="RHEA:32727"/>
        <dbReference type="ChEBI" id="CHEBI:15378"/>
        <dbReference type="ChEBI" id="CHEBI:16526"/>
        <dbReference type="ChEBI" id="CHEBI:57287"/>
        <dbReference type="ChEBI" id="CHEBI:57384"/>
        <dbReference type="ChEBI" id="CHEBI:90725"/>
        <dbReference type="ChEBI" id="CHEBI:90736"/>
        <dbReference type="EC" id="2.3.1.199"/>
    </reaction>
</comment>
<dbReference type="SUPFAM" id="SSF53901">
    <property type="entry name" value="Thiolase-like"/>
    <property type="match status" value="1"/>
</dbReference>
<dbReference type="GO" id="GO:0006633">
    <property type="term" value="P:fatty acid biosynthetic process"/>
    <property type="evidence" value="ECO:0007669"/>
    <property type="project" value="InterPro"/>
</dbReference>
<keyword evidence="1" id="KW-0808">Transferase</keyword>
<dbReference type="GO" id="GO:0016020">
    <property type="term" value="C:membrane"/>
    <property type="evidence" value="ECO:0007669"/>
    <property type="project" value="InterPro"/>
</dbReference>
<dbReference type="Pfam" id="PF08392">
    <property type="entry name" value="FAE1_CUT1_RppA"/>
    <property type="match status" value="1"/>
</dbReference>
<keyword evidence="1" id="KW-0012">Acyltransferase</keyword>
<protein>
    <recommendedName>
        <fullName evidence="3">FAE domain-containing protein</fullName>
    </recommendedName>
</protein>
<evidence type="ECO:0000256" key="1">
    <source>
        <dbReference type="ARBA" id="ARBA00023315"/>
    </source>
</evidence>
<organism evidence="4 5">
    <name type="scientific">Sphenostylis stenocarpa</name>
    <dbReference type="NCBI Taxonomy" id="92480"/>
    <lineage>
        <taxon>Eukaryota</taxon>
        <taxon>Viridiplantae</taxon>
        <taxon>Streptophyta</taxon>
        <taxon>Embryophyta</taxon>
        <taxon>Tracheophyta</taxon>
        <taxon>Spermatophyta</taxon>
        <taxon>Magnoliopsida</taxon>
        <taxon>eudicotyledons</taxon>
        <taxon>Gunneridae</taxon>
        <taxon>Pentapetalae</taxon>
        <taxon>rosids</taxon>
        <taxon>fabids</taxon>
        <taxon>Fabales</taxon>
        <taxon>Fabaceae</taxon>
        <taxon>Papilionoideae</taxon>
        <taxon>50 kb inversion clade</taxon>
        <taxon>NPAAA clade</taxon>
        <taxon>indigoferoid/millettioid clade</taxon>
        <taxon>Phaseoleae</taxon>
        <taxon>Sphenostylis</taxon>
    </lineage>
</organism>
<evidence type="ECO:0000259" key="3">
    <source>
        <dbReference type="Pfam" id="PF08392"/>
    </source>
</evidence>
<evidence type="ECO:0000256" key="2">
    <source>
        <dbReference type="ARBA" id="ARBA00047375"/>
    </source>
</evidence>
<sequence>MLQFLLKTIVNSGIGENTYCPRAVLEGREECPALKIRTRKWTRRDHVRHTRRPVQEDRNFTLRDRHPRGERVLVFPSTFSHSTHHKQVQNERNIKPFNLAGMGCSASVVAIDMVQQLFKAYKNSVGIVVSTEDLGAHWYCGRDKKMMLSNCLFRYGGCSMMFTNKPSLKGRAILKLKHMERTQYGADDEAYNCCIHVEGVLSRVLFKR</sequence>
<dbReference type="InterPro" id="IPR016039">
    <property type="entry name" value="Thiolase-like"/>
</dbReference>
<keyword evidence="5" id="KW-1185">Reference proteome</keyword>
<proteinExistence type="predicted"/>
<dbReference type="Proteomes" id="UP001189624">
    <property type="component" value="Chromosome 10"/>
</dbReference>
<feature type="domain" description="FAE" evidence="3">
    <location>
        <begin position="91"/>
        <end position="198"/>
    </location>
</feature>
<name>A0AA87B7D8_9FABA</name>
<dbReference type="AlphaFoldDB" id="A0AA87B7D8"/>
<dbReference type="InterPro" id="IPR013601">
    <property type="entry name" value="FAE1_typ3_polyketide_synth"/>
</dbReference>
<evidence type="ECO:0000313" key="5">
    <source>
        <dbReference type="Proteomes" id="UP001189624"/>
    </source>
</evidence>